<dbReference type="PANTHER" id="PTHR33620:SF1">
    <property type="entry name" value="UREASE ACCESSORY PROTEIN F"/>
    <property type="match status" value="1"/>
</dbReference>
<dbReference type="Proteomes" id="UP001265259">
    <property type="component" value="Unassembled WGS sequence"/>
</dbReference>
<proteinExistence type="inferred from homology"/>
<dbReference type="Pfam" id="PF01730">
    <property type="entry name" value="UreF"/>
    <property type="match status" value="1"/>
</dbReference>
<dbReference type="PANTHER" id="PTHR33620">
    <property type="entry name" value="UREASE ACCESSORY PROTEIN F"/>
    <property type="match status" value="1"/>
</dbReference>
<dbReference type="EMBL" id="JAVRHL010000002">
    <property type="protein sequence ID" value="MDT0682742.1"/>
    <property type="molecule type" value="Genomic_DNA"/>
</dbReference>
<accession>A0ABU3DGD1</accession>
<comment type="subcellular location">
    <subcellularLocation>
        <location evidence="3">Cytoplasm</location>
    </subcellularLocation>
</comment>
<dbReference type="InterPro" id="IPR038277">
    <property type="entry name" value="UreF_sf"/>
</dbReference>
<sequence length="215" mass="21604">MKIDALRARLSLVQWLSPAFPIGAFAYSSGLETAVAEGAVGSAADLELWLDGVLRFGSGRQDAALLCAAMAPGADLAGLSALARALAPSAERLKETDEQGEAFARTVTGATGVDSFAAPLPVALGAAAARLGADAQEVAALYLQAFAGTLVSAAIRLVPLGQTEGQRVIARLHGTILAIAAAAPGTDPTAIGSAAFGADLASAAHETLQPRLFLT</sequence>
<reference evidence="4 5" key="1">
    <citation type="submission" date="2023-09" db="EMBL/GenBank/DDBJ databases">
        <authorList>
            <person name="Rey-Velasco X."/>
        </authorList>
    </citation>
    <scope>NUCLEOTIDE SEQUENCE [LARGE SCALE GENOMIC DNA]</scope>
    <source>
        <strain evidence="4 5">F158</strain>
    </source>
</reference>
<comment type="similarity">
    <text evidence="3">Belongs to the UreF family.</text>
</comment>
<gene>
    <name evidence="3" type="primary">ureF</name>
    <name evidence="4" type="ORF">RM543_08590</name>
</gene>
<dbReference type="RefSeq" id="WP_311690586.1">
    <property type="nucleotide sequence ID" value="NZ_JAVRHL010000002.1"/>
</dbReference>
<comment type="subunit">
    <text evidence="3">UreD, UreF and UreG form a complex that acts as a GTP-hydrolysis-dependent molecular chaperone, activating the urease apoprotein by helping to assemble the nickel containing metallocenter of UreC. The UreE protein probably delivers the nickel.</text>
</comment>
<name>A0ABU3DGD1_9RHOB</name>
<comment type="caution">
    <text evidence="4">The sequence shown here is derived from an EMBL/GenBank/DDBJ whole genome shotgun (WGS) entry which is preliminary data.</text>
</comment>
<evidence type="ECO:0000313" key="4">
    <source>
        <dbReference type="EMBL" id="MDT0682742.1"/>
    </source>
</evidence>
<dbReference type="InterPro" id="IPR002639">
    <property type="entry name" value="UreF"/>
</dbReference>
<keyword evidence="2 3" id="KW-0143">Chaperone</keyword>
<evidence type="ECO:0000256" key="3">
    <source>
        <dbReference type="HAMAP-Rule" id="MF_01385"/>
    </source>
</evidence>
<evidence type="ECO:0000256" key="2">
    <source>
        <dbReference type="ARBA" id="ARBA00023186"/>
    </source>
</evidence>
<dbReference type="PIRSF" id="PIRSF009467">
    <property type="entry name" value="Ureas_acces_UreF"/>
    <property type="match status" value="1"/>
</dbReference>
<keyword evidence="1 3" id="KW-0996">Nickel insertion</keyword>
<comment type="function">
    <text evidence="3">Required for maturation of urease via the functional incorporation of the urease nickel metallocenter.</text>
</comment>
<evidence type="ECO:0000256" key="1">
    <source>
        <dbReference type="ARBA" id="ARBA00022988"/>
    </source>
</evidence>
<evidence type="ECO:0000313" key="5">
    <source>
        <dbReference type="Proteomes" id="UP001265259"/>
    </source>
</evidence>
<dbReference type="Gene3D" id="1.10.4190.10">
    <property type="entry name" value="Urease accessory protein UreF"/>
    <property type="match status" value="1"/>
</dbReference>
<protein>
    <recommendedName>
        <fullName evidence="3">Urease accessory protein UreF</fullName>
    </recommendedName>
</protein>
<organism evidence="4 5">
    <name type="scientific">Tropicimonas omnivorans</name>
    <dbReference type="NCBI Taxonomy" id="3075590"/>
    <lineage>
        <taxon>Bacteria</taxon>
        <taxon>Pseudomonadati</taxon>
        <taxon>Pseudomonadota</taxon>
        <taxon>Alphaproteobacteria</taxon>
        <taxon>Rhodobacterales</taxon>
        <taxon>Roseobacteraceae</taxon>
        <taxon>Tropicimonas</taxon>
    </lineage>
</organism>
<keyword evidence="3" id="KW-0963">Cytoplasm</keyword>
<keyword evidence="5" id="KW-1185">Reference proteome</keyword>
<dbReference type="HAMAP" id="MF_01385">
    <property type="entry name" value="UreF"/>
    <property type="match status" value="1"/>
</dbReference>